<dbReference type="InterPro" id="IPR046816">
    <property type="entry name" value="MmeI_Mtase"/>
</dbReference>
<evidence type="ECO:0000313" key="8">
    <source>
        <dbReference type="Proteomes" id="UP000588806"/>
    </source>
</evidence>
<organism evidence="7 8">
    <name type="scientific">Vreelandella azerica</name>
    <dbReference type="NCBI Taxonomy" id="2732867"/>
    <lineage>
        <taxon>Bacteria</taxon>
        <taxon>Pseudomonadati</taxon>
        <taxon>Pseudomonadota</taxon>
        <taxon>Gammaproteobacteria</taxon>
        <taxon>Oceanospirillales</taxon>
        <taxon>Halomonadaceae</taxon>
        <taxon>Vreelandella</taxon>
    </lineage>
</organism>
<evidence type="ECO:0000256" key="3">
    <source>
        <dbReference type="ARBA" id="ARBA00022679"/>
    </source>
</evidence>
<dbReference type="PROSITE" id="PS00092">
    <property type="entry name" value="N6_MTASE"/>
    <property type="match status" value="1"/>
</dbReference>
<dbReference type="AlphaFoldDB" id="A0A7Y3TZ70"/>
<comment type="catalytic activity">
    <reaction evidence="4">
        <text>a 2'-deoxyadenosine in DNA + S-adenosyl-L-methionine = an N(6)-methyl-2'-deoxyadenosine in DNA + S-adenosyl-L-homocysteine + H(+)</text>
        <dbReference type="Rhea" id="RHEA:15197"/>
        <dbReference type="Rhea" id="RHEA-COMP:12418"/>
        <dbReference type="Rhea" id="RHEA-COMP:12419"/>
        <dbReference type="ChEBI" id="CHEBI:15378"/>
        <dbReference type="ChEBI" id="CHEBI:57856"/>
        <dbReference type="ChEBI" id="CHEBI:59789"/>
        <dbReference type="ChEBI" id="CHEBI:90615"/>
        <dbReference type="ChEBI" id="CHEBI:90616"/>
        <dbReference type="EC" id="2.1.1.72"/>
    </reaction>
</comment>
<evidence type="ECO:0000256" key="2">
    <source>
        <dbReference type="ARBA" id="ARBA00022603"/>
    </source>
</evidence>
<dbReference type="EMBL" id="JABFHI010000013">
    <property type="protein sequence ID" value="NOG32882.1"/>
    <property type="molecule type" value="Genomic_DNA"/>
</dbReference>
<evidence type="ECO:0000259" key="6">
    <source>
        <dbReference type="Pfam" id="PF20473"/>
    </source>
</evidence>
<dbReference type="InterPro" id="IPR029063">
    <property type="entry name" value="SAM-dependent_MTases_sf"/>
</dbReference>
<dbReference type="Pfam" id="PF20473">
    <property type="entry name" value="MmeI_Mtase"/>
    <property type="match status" value="1"/>
</dbReference>
<dbReference type="InterPro" id="IPR050953">
    <property type="entry name" value="N4_N6_ade-DNA_methylase"/>
</dbReference>
<evidence type="ECO:0000256" key="4">
    <source>
        <dbReference type="ARBA" id="ARBA00047942"/>
    </source>
</evidence>
<dbReference type="EC" id="2.1.1.72" evidence="1"/>
<keyword evidence="8" id="KW-1185">Reference proteome</keyword>
<sequence length="633" mass="70612">MSPTTGDLIPDETGRSIVYRYYSPRRAEWPEADYIIGNPPFIGEKRMRDALGDGYVSAVRSVYNELPACDFVMYWWHRAAELVATRKAKQFGFITTNSIGQVKNRGVTALHLEKVENNSDEMVHIRLAIPDHPWVDGNDGASVRIAMTVASPGEGTGDLLKIIQEIADGDESRQIQFKSRNSKVFSDLSVGAALVEAQKLKSNGSMVFQGVKLVGSGFVVSPEQRADWIAHCPEWQRFLPQLIAGGDLTQCRQPRYCIDFFGLDADEARTNFPQGFQKILADVKPFRDQSSTRSHKERYWLFGAPRPAMRSALSSLEKYIVTSEVAKHRTFVFLDFEDTIADGSLAAVALSDAYALGVLSSRLHICWALAQGGRMGAGNDSRWQNGPCFFNFPFPDVSSEQADKIRDLAGRIDALRKKQKAVYPELTLTNLYNVLEKLHAGEAIYANPSDKEVYEKGLIDLLKELHDKLDRAVFEAYGWSDLADNLVGRPGATTPLPDKPADQAEAEEELLIRLVALNKHRAAEEAQGKVRWLRPDYQALEAAQEHAELTTEQIEAPTTVAPAAKGKVVFPESMPDQIRVLREALSERPHTTESMAELFKYKPRKSVEDGLQSLAAAGRAEYDETTHTWYIMG</sequence>
<dbReference type="InterPro" id="IPR046820">
    <property type="entry name" value="MmeI_TRD"/>
</dbReference>
<proteinExistence type="predicted"/>
<evidence type="ECO:0000259" key="5">
    <source>
        <dbReference type="Pfam" id="PF20466"/>
    </source>
</evidence>
<gene>
    <name evidence="7" type="ORF">HLB35_15920</name>
</gene>
<dbReference type="SUPFAM" id="SSF53335">
    <property type="entry name" value="S-adenosyl-L-methionine-dependent methyltransferases"/>
    <property type="match status" value="1"/>
</dbReference>
<dbReference type="InterPro" id="IPR002052">
    <property type="entry name" value="DNA_methylase_N6_adenine_CS"/>
</dbReference>
<accession>A0A7Y3TZ70</accession>
<reference evidence="7 8" key="1">
    <citation type="submission" date="2020-05" db="EMBL/GenBank/DDBJ databases">
        <authorList>
            <person name="Ruan W."/>
            <person name="Jeon C.O."/>
            <person name="Chun B.H."/>
        </authorList>
    </citation>
    <scope>NUCLEOTIDE SEQUENCE [LARGE SCALE GENOMIC DNA]</scope>
    <source>
        <strain evidence="7 8">TBZ9</strain>
    </source>
</reference>
<dbReference type="GO" id="GO:0032259">
    <property type="term" value="P:methylation"/>
    <property type="evidence" value="ECO:0007669"/>
    <property type="project" value="UniProtKB-KW"/>
</dbReference>
<dbReference type="Proteomes" id="UP000588806">
    <property type="component" value="Unassembled WGS sequence"/>
</dbReference>
<protein>
    <recommendedName>
        <fullName evidence="1">site-specific DNA-methyltransferase (adenine-specific)</fullName>
        <ecNumber evidence="1">2.1.1.72</ecNumber>
    </recommendedName>
</protein>
<keyword evidence="3" id="KW-0808">Transferase</keyword>
<evidence type="ECO:0000256" key="1">
    <source>
        <dbReference type="ARBA" id="ARBA00011900"/>
    </source>
</evidence>
<name>A0A7Y3TZ70_9GAMM</name>
<dbReference type="Pfam" id="PF20466">
    <property type="entry name" value="MmeI_TRD"/>
    <property type="match status" value="1"/>
</dbReference>
<feature type="domain" description="MmeI-like target recognition" evidence="5">
    <location>
        <begin position="200"/>
        <end position="396"/>
    </location>
</feature>
<dbReference type="PANTHER" id="PTHR33841">
    <property type="entry name" value="DNA METHYLTRANSFERASE YEEA-RELATED"/>
    <property type="match status" value="1"/>
</dbReference>
<dbReference type="GO" id="GO:0009007">
    <property type="term" value="F:site-specific DNA-methyltransferase (adenine-specific) activity"/>
    <property type="evidence" value="ECO:0007669"/>
    <property type="project" value="UniProtKB-EC"/>
</dbReference>
<evidence type="ECO:0000313" key="7">
    <source>
        <dbReference type="EMBL" id="NOG32882.1"/>
    </source>
</evidence>
<dbReference type="PANTHER" id="PTHR33841:SF1">
    <property type="entry name" value="DNA METHYLTRANSFERASE A"/>
    <property type="match status" value="1"/>
</dbReference>
<feature type="domain" description="MmeI-like DNA-methyltransferase" evidence="6">
    <location>
        <begin position="31"/>
        <end position="136"/>
    </location>
</feature>
<dbReference type="GO" id="GO:0003676">
    <property type="term" value="F:nucleic acid binding"/>
    <property type="evidence" value="ECO:0007669"/>
    <property type="project" value="InterPro"/>
</dbReference>
<reference evidence="7 8" key="2">
    <citation type="submission" date="2020-06" db="EMBL/GenBank/DDBJ databases">
        <title>Halomonas songnenensis sp. nov., a moderately halophilic bacterium isolated from saline and alkaline soils.</title>
        <authorList>
            <person name="Jiang J."/>
            <person name="Pan Y."/>
        </authorList>
    </citation>
    <scope>NUCLEOTIDE SEQUENCE [LARGE SCALE GENOMIC DNA]</scope>
    <source>
        <strain evidence="7 8">TBZ9</strain>
    </source>
</reference>
<comment type="caution">
    <text evidence="7">The sequence shown here is derived from an EMBL/GenBank/DDBJ whole genome shotgun (WGS) entry which is preliminary data.</text>
</comment>
<keyword evidence="2" id="KW-0489">Methyltransferase</keyword>